<dbReference type="EMBL" id="BKCJ011929139">
    <property type="protein sequence ID" value="GFD62479.1"/>
    <property type="molecule type" value="Genomic_DNA"/>
</dbReference>
<reference evidence="1" key="1">
    <citation type="journal article" date="2019" name="Sci. Rep.">
        <title>Draft genome of Tanacetum cinerariifolium, the natural source of mosquito coil.</title>
        <authorList>
            <person name="Yamashiro T."/>
            <person name="Shiraishi A."/>
            <person name="Satake H."/>
            <person name="Nakayama K."/>
        </authorList>
    </citation>
    <scope>NUCLEOTIDE SEQUENCE</scope>
</reference>
<evidence type="ECO:0000313" key="1">
    <source>
        <dbReference type="EMBL" id="GFD62479.1"/>
    </source>
</evidence>
<feature type="non-terminal residue" evidence="1">
    <location>
        <position position="1"/>
    </location>
</feature>
<dbReference type="AlphaFoldDB" id="A0A699XRI2"/>
<comment type="caution">
    <text evidence="1">The sequence shown here is derived from an EMBL/GenBank/DDBJ whole genome shotgun (WGS) entry which is preliminary data.</text>
</comment>
<name>A0A699XRI2_TANCI</name>
<organism evidence="1">
    <name type="scientific">Tanacetum cinerariifolium</name>
    <name type="common">Dalmatian daisy</name>
    <name type="synonym">Chrysanthemum cinerariifolium</name>
    <dbReference type="NCBI Taxonomy" id="118510"/>
    <lineage>
        <taxon>Eukaryota</taxon>
        <taxon>Viridiplantae</taxon>
        <taxon>Streptophyta</taxon>
        <taxon>Embryophyta</taxon>
        <taxon>Tracheophyta</taxon>
        <taxon>Spermatophyta</taxon>
        <taxon>Magnoliopsida</taxon>
        <taxon>eudicotyledons</taxon>
        <taxon>Gunneridae</taxon>
        <taxon>Pentapetalae</taxon>
        <taxon>asterids</taxon>
        <taxon>campanulids</taxon>
        <taxon>Asterales</taxon>
        <taxon>Asteraceae</taxon>
        <taxon>Asteroideae</taxon>
        <taxon>Anthemideae</taxon>
        <taxon>Anthemidinae</taxon>
        <taxon>Tanacetum</taxon>
    </lineage>
</organism>
<proteinExistence type="predicted"/>
<gene>
    <name evidence="1" type="ORF">Tci_934448</name>
</gene>
<protein>
    <submittedName>
        <fullName evidence="1">Uncharacterized protein</fullName>
    </submittedName>
</protein>
<accession>A0A699XRI2</accession>
<sequence>GGEVRLGFDWLWCPTIGKLAEESGGGVGEYVVAYRRWWSAEGGSGK</sequence>